<evidence type="ECO:0000259" key="16">
    <source>
        <dbReference type="PROSITE" id="PS50110"/>
    </source>
</evidence>
<dbReference type="Pfam" id="PF00072">
    <property type="entry name" value="Response_reg"/>
    <property type="match status" value="1"/>
</dbReference>
<sequence>MLDKRSLESFLKNQSLNSYTLISALFLLFSITTISLYYYQNSVNSKFYEDSLNKNITIVYLSELRGIVKSKESTGFKTNIIDEFGEKVFFLKKNLTIYEENKSCSNVNQSLSNLNIFPDESGLVIFKRNTLQCIEYIGKKVLEEINEFKKDSKIVHLTDIVLIVLFLALLCIFIIYGYFITNILDKLIKNKLLFSSIDLAIVNSVGEKEIIEKVMKNIGSRLDFDVGIYWDNINNVLVYKEYYAIKNDLIKMINNVKENFINKNINKEIYDGINEADDDNNYLGKLLFKKFNMTKRVSIPIIYGENNFGELEFFYRREKSVFSMNSDVNLYKKISHYLGKIIYKKVAEKELGETRNLLEQQRYALDASAIVAITDLTGKIKYVNEKFVELSGFSKEELIGNDHRIINSGHHPKEFFVNLWKTIAKGKIWHFEVKNKRKDGTYYWVDSTVVPIHNSNGKVIQYIAIRFDISHKKEMEEVLLKARESAEENVKNKGLFFANMSHEIRTPLNAMLGTINILSDEVKTENAKKYLKIIKASGHNLTNLLNDILDFSKIEVKMLKLENISFNLIDAIHECVSILGVKAIEKKLPIYVDIDPKIPMWIIGDISRVKQVIVNLLSNAIKFTTSGSITVKVECAKDFNNMNIITISIIDTGIGLTEDFKNKIFNSFSQADASIARKFGGTGLGLAICKGICEAMGGEIFVNSEFGKGSAFSFKFKAMEGEPIVINENSNKIDKEMAKKFPLNILVADDNFNNQFVISKFLEKLGYNPEIVSNGKEVLDILTTKNYDLIFMDCYMPEMNGFETTSVIYQTIQAQNRPWIVALTANVSIDDREKCKKMGMNDFIGKPFNIEDIISSLNLFLKSKKNIGLKRSENIMSLNKEKILKHFSDDEKIMKRYIELFFLYIPKMLSDIECSIEKNDARELEISAHKLKGNIGSFFVDEITKDLLILEEKGRHGDLDGANELFQKIKEKMNSLLEGLNFLI</sequence>
<dbReference type="PROSITE" id="PS50113">
    <property type="entry name" value="PAC"/>
    <property type="match status" value="1"/>
</dbReference>
<dbReference type="PROSITE" id="PS50112">
    <property type="entry name" value="PAS"/>
    <property type="match status" value="1"/>
</dbReference>
<evidence type="ECO:0000259" key="19">
    <source>
        <dbReference type="PROSITE" id="PS50894"/>
    </source>
</evidence>
<gene>
    <name evidence="20" type="ORF">GCL57_11240</name>
</gene>
<dbReference type="NCBIfam" id="TIGR00229">
    <property type="entry name" value="sensory_box"/>
    <property type="match status" value="1"/>
</dbReference>
<dbReference type="SUPFAM" id="SSF47384">
    <property type="entry name" value="Homodimeric domain of signal transducing histidine kinase"/>
    <property type="match status" value="1"/>
</dbReference>
<dbReference type="InterPro" id="IPR004358">
    <property type="entry name" value="Sig_transdc_His_kin-like_C"/>
</dbReference>
<keyword evidence="21" id="KW-1185">Reference proteome</keyword>
<evidence type="ECO:0000256" key="12">
    <source>
        <dbReference type="PROSITE-ProRule" id="PRU00110"/>
    </source>
</evidence>
<feature type="domain" description="HPt" evidence="19">
    <location>
        <begin position="890"/>
        <end position="983"/>
    </location>
</feature>
<dbReference type="Gene3D" id="3.40.50.2300">
    <property type="match status" value="1"/>
</dbReference>
<evidence type="ECO:0000256" key="9">
    <source>
        <dbReference type="ARBA" id="ARBA00022989"/>
    </source>
</evidence>
<dbReference type="SUPFAM" id="SSF47226">
    <property type="entry name" value="Histidine-containing phosphotransfer domain, HPT domain"/>
    <property type="match status" value="1"/>
</dbReference>
<protein>
    <recommendedName>
        <fullName evidence="3">histidine kinase</fullName>
        <ecNumber evidence="3">2.7.13.3</ecNumber>
    </recommendedName>
</protein>
<dbReference type="CDD" id="cd00082">
    <property type="entry name" value="HisKA"/>
    <property type="match status" value="1"/>
</dbReference>
<dbReference type="SMART" id="SM00388">
    <property type="entry name" value="HisKA"/>
    <property type="match status" value="1"/>
</dbReference>
<evidence type="ECO:0000313" key="20">
    <source>
        <dbReference type="EMBL" id="KAB8029107.1"/>
    </source>
</evidence>
<keyword evidence="6 14" id="KW-0812">Transmembrane</keyword>
<dbReference type="PROSITE" id="PS50110">
    <property type="entry name" value="RESPONSE_REGULATORY"/>
    <property type="match status" value="1"/>
</dbReference>
<dbReference type="CDD" id="cd17546">
    <property type="entry name" value="REC_hyHK_CKI1_RcsC-like"/>
    <property type="match status" value="1"/>
</dbReference>
<dbReference type="InterPro" id="IPR005467">
    <property type="entry name" value="His_kinase_dom"/>
</dbReference>
<dbReference type="InterPro" id="IPR011006">
    <property type="entry name" value="CheY-like_superfamily"/>
</dbReference>
<name>A0A833N3Q7_9BACT</name>
<dbReference type="RefSeq" id="WP_152213448.1">
    <property type="nucleotide sequence ID" value="NZ_WFLN01000008.1"/>
</dbReference>
<keyword evidence="4" id="KW-1003">Cell membrane</keyword>
<comment type="caution">
    <text evidence="20">The sequence shown here is derived from an EMBL/GenBank/DDBJ whole genome shotgun (WGS) entry which is preliminary data.</text>
</comment>
<organism evidence="20 21">
    <name type="scientific">Fluviispira multicolorata</name>
    <dbReference type="NCBI Taxonomy" id="2654512"/>
    <lineage>
        <taxon>Bacteria</taxon>
        <taxon>Pseudomonadati</taxon>
        <taxon>Bdellovibrionota</taxon>
        <taxon>Oligoflexia</taxon>
        <taxon>Silvanigrellales</taxon>
        <taxon>Silvanigrellaceae</taxon>
        <taxon>Fluviispira</taxon>
    </lineage>
</organism>
<keyword evidence="10" id="KW-0902">Two-component regulatory system</keyword>
<evidence type="ECO:0000256" key="7">
    <source>
        <dbReference type="ARBA" id="ARBA00022741"/>
    </source>
</evidence>
<dbReference type="Pfam" id="PF08447">
    <property type="entry name" value="PAS_3"/>
    <property type="match status" value="1"/>
</dbReference>
<dbReference type="InterPro" id="IPR003594">
    <property type="entry name" value="HATPase_dom"/>
</dbReference>
<evidence type="ECO:0000259" key="17">
    <source>
        <dbReference type="PROSITE" id="PS50112"/>
    </source>
</evidence>
<dbReference type="EMBL" id="WFLN01000008">
    <property type="protein sequence ID" value="KAB8029107.1"/>
    <property type="molecule type" value="Genomic_DNA"/>
</dbReference>
<keyword evidence="7" id="KW-0547">Nucleotide-binding</keyword>
<dbReference type="Gene3D" id="1.20.120.160">
    <property type="entry name" value="HPT domain"/>
    <property type="match status" value="1"/>
</dbReference>
<dbReference type="InterPro" id="IPR001789">
    <property type="entry name" value="Sig_transdc_resp-reg_receiver"/>
</dbReference>
<dbReference type="Pfam" id="PF02518">
    <property type="entry name" value="HATPase_c"/>
    <property type="match status" value="1"/>
</dbReference>
<dbReference type="AlphaFoldDB" id="A0A833N3Q7"/>
<feature type="transmembrane region" description="Helical" evidence="14">
    <location>
        <begin position="20"/>
        <end position="39"/>
    </location>
</feature>
<keyword evidence="11 14" id="KW-0472">Membrane</keyword>
<feature type="domain" description="Histidine kinase" evidence="15">
    <location>
        <begin position="499"/>
        <end position="720"/>
    </location>
</feature>
<feature type="transmembrane region" description="Helical" evidence="14">
    <location>
        <begin position="160"/>
        <end position="179"/>
    </location>
</feature>
<dbReference type="SMART" id="SM00091">
    <property type="entry name" value="PAS"/>
    <property type="match status" value="1"/>
</dbReference>
<evidence type="ECO:0000256" key="10">
    <source>
        <dbReference type="ARBA" id="ARBA00023012"/>
    </source>
</evidence>
<dbReference type="InterPro" id="IPR036097">
    <property type="entry name" value="HisK_dim/P_sf"/>
</dbReference>
<dbReference type="PANTHER" id="PTHR45339:SF1">
    <property type="entry name" value="HYBRID SIGNAL TRANSDUCTION HISTIDINE KINASE J"/>
    <property type="match status" value="1"/>
</dbReference>
<evidence type="ECO:0000256" key="2">
    <source>
        <dbReference type="ARBA" id="ARBA00004651"/>
    </source>
</evidence>
<evidence type="ECO:0000256" key="8">
    <source>
        <dbReference type="ARBA" id="ARBA00022840"/>
    </source>
</evidence>
<dbReference type="FunFam" id="3.30.565.10:FF:000010">
    <property type="entry name" value="Sensor histidine kinase RcsC"/>
    <property type="match status" value="1"/>
</dbReference>
<keyword evidence="8" id="KW-0067">ATP-binding</keyword>
<dbReference type="SUPFAM" id="SSF55785">
    <property type="entry name" value="PYP-like sensor domain (PAS domain)"/>
    <property type="match status" value="1"/>
</dbReference>
<dbReference type="SUPFAM" id="SSF55874">
    <property type="entry name" value="ATPase domain of HSP90 chaperone/DNA topoisomerase II/histidine kinase"/>
    <property type="match status" value="1"/>
</dbReference>
<feature type="domain" description="PAC" evidence="18">
    <location>
        <begin position="429"/>
        <end position="481"/>
    </location>
</feature>
<dbReference type="PRINTS" id="PR00344">
    <property type="entry name" value="BCTRLSENSOR"/>
</dbReference>
<feature type="domain" description="Response regulatory" evidence="16">
    <location>
        <begin position="744"/>
        <end position="861"/>
    </location>
</feature>
<keyword evidence="5 13" id="KW-0597">Phosphoprotein</keyword>
<dbReference type="Pfam" id="PF00512">
    <property type="entry name" value="HisKA"/>
    <property type="match status" value="1"/>
</dbReference>
<evidence type="ECO:0000256" key="3">
    <source>
        <dbReference type="ARBA" id="ARBA00012438"/>
    </source>
</evidence>
<evidence type="ECO:0000259" key="18">
    <source>
        <dbReference type="PROSITE" id="PS50113"/>
    </source>
</evidence>
<dbReference type="InterPro" id="IPR001610">
    <property type="entry name" value="PAC"/>
</dbReference>
<dbReference type="InterPro" id="IPR000700">
    <property type="entry name" value="PAS-assoc_C"/>
</dbReference>
<dbReference type="SMART" id="SM00086">
    <property type="entry name" value="PAC"/>
    <property type="match status" value="1"/>
</dbReference>
<keyword evidence="9 14" id="KW-1133">Transmembrane helix</keyword>
<dbReference type="PROSITE" id="PS50109">
    <property type="entry name" value="HIS_KIN"/>
    <property type="match status" value="1"/>
</dbReference>
<proteinExistence type="predicted"/>
<accession>A0A833N3Q7</accession>
<evidence type="ECO:0000256" key="5">
    <source>
        <dbReference type="ARBA" id="ARBA00022553"/>
    </source>
</evidence>
<evidence type="ECO:0000256" key="1">
    <source>
        <dbReference type="ARBA" id="ARBA00000085"/>
    </source>
</evidence>
<dbReference type="SMART" id="SM00387">
    <property type="entry name" value="HATPase_c"/>
    <property type="match status" value="1"/>
</dbReference>
<dbReference type="PROSITE" id="PS50894">
    <property type="entry name" value="HPT"/>
    <property type="match status" value="1"/>
</dbReference>
<dbReference type="EC" id="2.7.13.3" evidence="3"/>
<dbReference type="Gene3D" id="1.10.287.130">
    <property type="match status" value="1"/>
</dbReference>
<dbReference type="PANTHER" id="PTHR45339">
    <property type="entry name" value="HYBRID SIGNAL TRANSDUCTION HISTIDINE KINASE J"/>
    <property type="match status" value="1"/>
</dbReference>
<dbReference type="InterPro" id="IPR003661">
    <property type="entry name" value="HisK_dim/P_dom"/>
</dbReference>
<dbReference type="Gene3D" id="3.30.450.20">
    <property type="entry name" value="PAS domain"/>
    <property type="match status" value="1"/>
</dbReference>
<evidence type="ECO:0000256" key="11">
    <source>
        <dbReference type="ARBA" id="ARBA00023136"/>
    </source>
</evidence>
<comment type="subcellular location">
    <subcellularLocation>
        <location evidence="2">Cell membrane</location>
        <topology evidence="2">Multi-pass membrane protein</topology>
    </subcellularLocation>
</comment>
<dbReference type="CDD" id="cd16922">
    <property type="entry name" value="HATPase_EvgS-ArcB-TorS-like"/>
    <property type="match status" value="1"/>
</dbReference>
<dbReference type="SUPFAM" id="SSF52172">
    <property type="entry name" value="CheY-like"/>
    <property type="match status" value="1"/>
</dbReference>
<dbReference type="CDD" id="cd00130">
    <property type="entry name" value="PAS"/>
    <property type="match status" value="1"/>
</dbReference>
<dbReference type="InterPro" id="IPR036890">
    <property type="entry name" value="HATPase_C_sf"/>
</dbReference>
<feature type="domain" description="PAS" evidence="17">
    <location>
        <begin position="350"/>
        <end position="414"/>
    </location>
</feature>
<dbReference type="InterPro" id="IPR036641">
    <property type="entry name" value="HPT_dom_sf"/>
</dbReference>
<dbReference type="SMART" id="SM00448">
    <property type="entry name" value="REC"/>
    <property type="match status" value="1"/>
</dbReference>
<evidence type="ECO:0000256" key="4">
    <source>
        <dbReference type="ARBA" id="ARBA00022475"/>
    </source>
</evidence>
<evidence type="ECO:0000313" key="21">
    <source>
        <dbReference type="Proteomes" id="UP000442694"/>
    </source>
</evidence>
<dbReference type="Proteomes" id="UP000442694">
    <property type="component" value="Unassembled WGS sequence"/>
</dbReference>
<dbReference type="GO" id="GO:0005524">
    <property type="term" value="F:ATP binding"/>
    <property type="evidence" value="ECO:0007669"/>
    <property type="project" value="UniProtKB-KW"/>
</dbReference>
<reference evidence="20 21" key="1">
    <citation type="submission" date="2019-10" db="EMBL/GenBank/DDBJ databases">
        <title>New genus of Silvanigrellaceae.</title>
        <authorList>
            <person name="Pitt A."/>
            <person name="Hahn M.W."/>
        </authorList>
    </citation>
    <scope>NUCLEOTIDE SEQUENCE [LARGE SCALE GENOMIC DNA]</scope>
    <source>
        <strain evidence="20 21">33A1-SZDP</strain>
    </source>
</reference>
<evidence type="ECO:0000256" key="13">
    <source>
        <dbReference type="PROSITE-ProRule" id="PRU00169"/>
    </source>
</evidence>
<feature type="modified residue" description="4-aspartylphosphate" evidence="13">
    <location>
        <position position="793"/>
    </location>
</feature>
<dbReference type="Gene3D" id="3.30.565.10">
    <property type="entry name" value="Histidine kinase-like ATPase, C-terminal domain"/>
    <property type="match status" value="1"/>
</dbReference>
<dbReference type="InterPro" id="IPR008207">
    <property type="entry name" value="Sig_transdc_His_kin_Hpt_dom"/>
</dbReference>
<dbReference type="GO" id="GO:0000155">
    <property type="term" value="F:phosphorelay sensor kinase activity"/>
    <property type="evidence" value="ECO:0007669"/>
    <property type="project" value="InterPro"/>
</dbReference>
<dbReference type="InterPro" id="IPR000014">
    <property type="entry name" value="PAS"/>
</dbReference>
<dbReference type="InterPro" id="IPR013655">
    <property type="entry name" value="PAS_fold_3"/>
</dbReference>
<comment type="catalytic activity">
    <reaction evidence="1">
        <text>ATP + protein L-histidine = ADP + protein N-phospho-L-histidine.</text>
        <dbReference type="EC" id="2.7.13.3"/>
    </reaction>
</comment>
<feature type="modified residue" description="Phosphohistidine" evidence="12">
    <location>
        <position position="929"/>
    </location>
</feature>
<dbReference type="InterPro" id="IPR035965">
    <property type="entry name" value="PAS-like_dom_sf"/>
</dbReference>
<dbReference type="GO" id="GO:0005886">
    <property type="term" value="C:plasma membrane"/>
    <property type="evidence" value="ECO:0007669"/>
    <property type="project" value="UniProtKB-SubCell"/>
</dbReference>
<evidence type="ECO:0000259" key="15">
    <source>
        <dbReference type="PROSITE" id="PS50109"/>
    </source>
</evidence>
<evidence type="ECO:0000256" key="14">
    <source>
        <dbReference type="SAM" id="Phobius"/>
    </source>
</evidence>
<evidence type="ECO:0000256" key="6">
    <source>
        <dbReference type="ARBA" id="ARBA00022692"/>
    </source>
</evidence>